<dbReference type="InterPro" id="IPR032692">
    <property type="entry name" value="YccS_N"/>
</dbReference>
<dbReference type="InterPro" id="IPR049453">
    <property type="entry name" value="Memb_transporter_dom"/>
</dbReference>
<protein>
    <submittedName>
        <fullName evidence="10">TIGR01666 family membrane protein</fullName>
    </submittedName>
</protein>
<dbReference type="OrthoDB" id="8670769at2"/>
<dbReference type="PANTHER" id="PTHR30509:SF8">
    <property type="entry name" value="INNER MEMBRANE PROTEIN YCCS"/>
    <property type="match status" value="1"/>
</dbReference>
<feature type="transmembrane region" description="Helical" evidence="7">
    <location>
        <begin position="485"/>
        <end position="508"/>
    </location>
</feature>
<comment type="similarity">
    <text evidence="6">Belongs to the YccS/YhfK family.</text>
</comment>
<comment type="subcellular location">
    <subcellularLocation>
        <location evidence="1">Cell membrane</location>
        <topology evidence="1">Multi-pass membrane protein</topology>
    </subcellularLocation>
</comment>
<dbReference type="Pfam" id="PF12805">
    <property type="entry name" value="FUSC-like"/>
    <property type="match status" value="1"/>
</dbReference>
<evidence type="ECO:0000313" key="10">
    <source>
        <dbReference type="EMBL" id="SNC75470.1"/>
    </source>
</evidence>
<keyword evidence="5 7" id="KW-0472">Membrane</keyword>
<evidence type="ECO:0000256" key="3">
    <source>
        <dbReference type="ARBA" id="ARBA00022692"/>
    </source>
</evidence>
<keyword evidence="2" id="KW-1003">Cell membrane</keyword>
<evidence type="ECO:0000256" key="5">
    <source>
        <dbReference type="ARBA" id="ARBA00023136"/>
    </source>
</evidence>
<feature type="transmembrane region" description="Helical" evidence="7">
    <location>
        <begin position="141"/>
        <end position="160"/>
    </location>
</feature>
<gene>
    <name evidence="10" type="ORF">SAMN06265337_2890</name>
</gene>
<accession>A0A212UBD9</accession>
<feature type="transmembrane region" description="Helical" evidence="7">
    <location>
        <begin position="515"/>
        <end position="533"/>
    </location>
</feature>
<dbReference type="GO" id="GO:0005886">
    <property type="term" value="C:plasma membrane"/>
    <property type="evidence" value="ECO:0007669"/>
    <property type="project" value="UniProtKB-SubCell"/>
</dbReference>
<name>A0A212UBD9_9BACT</name>
<keyword evidence="3 7" id="KW-0812">Transmembrane</keyword>
<feature type="domain" description="Integral membrane protein YccS N-terminal" evidence="8">
    <location>
        <begin position="70"/>
        <end position="345"/>
    </location>
</feature>
<evidence type="ECO:0000259" key="8">
    <source>
        <dbReference type="Pfam" id="PF12805"/>
    </source>
</evidence>
<organism evidence="10 11">
    <name type="scientific">Hymenobacter gelipurpurascens</name>
    <dbReference type="NCBI Taxonomy" id="89968"/>
    <lineage>
        <taxon>Bacteria</taxon>
        <taxon>Pseudomonadati</taxon>
        <taxon>Bacteroidota</taxon>
        <taxon>Cytophagia</taxon>
        <taxon>Cytophagales</taxon>
        <taxon>Hymenobacteraceae</taxon>
        <taxon>Hymenobacter</taxon>
    </lineage>
</organism>
<dbReference type="AlphaFoldDB" id="A0A212UBD9"/>
<dbReference type="PANTHER" id="PTHR30509">
    <property type="entry name" value="P-HYDROXYBENZOIC ACID EFFLUX PUMP SUBUNIT-RELATED"/>
    <property type="match status" value="1"/>
</dbReference>
<keyword evidence="11" id="KW-1185">Reference proteome</keyword>
<evidence type="ECO:0000256" key="7">
    <source>
        <dbReference type="SAM" id="Phobius"/>
    </source>
</evidence>
<dbReference type="Proteomes" id="UP000198131">
    <property type="component" value="Unassembled WGS sequence"/>
</dbReference>
<evidence type="ECO:0000256" key="2">
    <source>
        <dbReference type="ARBA" id="ARBA00022475"/>
    </source>
</evidence>
<feature type="transmembrane region" description="Helical" evidence="7">
    <location>
        <begin position="394"/>
        <end position="412"/>
    </location>
</feature>
<evidence type="ECO:0000313" key="11">
    <source>
        <dbReference type="Proteomes" id="UP000198131"/>
    </source>
</evidence>
<sequence length="723" mass="80455">MNDQTRNFQYFFSSQDFSDGLRTTLSILIPGVALGMMGQLEAGMTVSLGAVCLSLTDSPGPVVHKRNGMLAAILLLPLVAFLTGMAEPSMWLLGLEVGVLSFVFTMFLVYGNRAASVGTAGLLLMILMMDRSLTLPQLLRYAGLVTAGGIWYMLVSLLTYQIRPYRPAQQALGECVRSVADFLRLKADFYRTKTSLEEDYRRLMTQQVTVSEKQDAVRELLFKTRQMIKESTGNGRRLVLTFVDVVDLYEHITVTYYNYEAIRSRFGPSGVLEEVADLAEQMAGELENIGFAIQANHGYQSQVRLATGLEKLKARIDALEDPAQPGHTLVLKKILVNLRNLNQRLQDIQAYFSVKPVASLSNELDLGRFVAHQSFSLSQLRDHLTPSSGIFRHAVRMMLASLVGFVVAKVVLPGHHSYWILMTITYMLKPAFSLTKQRNFERVVGTLVGGVIGGAVLWLVHDKAVLVGLLAVFMLTSFSFSRSNYIITVTFMTPFVLILFSLMGLHYLQVVEERVVDTVIGCLLAFGSAYLLFPRWESDQLQDYMKEVLRANLRYLQTLSEALSGLPVAVVDYKLARKHVYVSSANLAAAFQRMMSEPRAKQHRPSEVHEFVVLNHILSSNVASITSAMLTSSQRVPQQSSLLKPVRQAQQALHRSLRILDPAEPDVATAAEPTAPAATQATADAQLIEQLDFIQKVSSDIRKVTEETLLAENPRPERARQLA</sequence>
<feature type="transmembrane region" description="Helical" evidence="7">
    <location>
        <begin position="67"/>
        <end position="85"/>
    </location>
</feature>
<dbReference type="Pfam" id="PF13515">
    <property type="entry name" value="FUSC_2"/>
    <property type="match status" value="1"/>
</dbReference>
<evidence type="ECO:0000256" key="6">
    <source>
        <dbReference type="ARBA" id="ARBA00043993"/>
    </source>
</evidence>
<dbReference type="RefSeq" id="WP_088844216.1">
    <property type="nucleotide sequence ID" value="NZ_FYEW01000002.1"/>
</dbReference>
<evidence type="ECO:0000256" key="1">
    <source>
        <dbReference type="ARBA" id="ARBA00004651"/>
    </source>
</evidence>
<proteinExistence type="inferred from homology"/>
<evidence type="ECO:0000256" key="4">
    <source>
        <dbReference type="ARBA" id="ARBA00022989"/>
    </source>
</evidence>
<feature type="transmembrane region" description="Helical" evidence="7">
    <location>
        <begin position="447"/>
        <end position="473"/>
    </location>
</feature>
<keyword evidence="4 7" id="KW-1133">Transmembrane helix</keyword>
<dbReference type="EMBL" id="FYEW01000002">
    <property type="protein sequence ID" value="SNC75470.1"/>
    <property type="molecule type" value="Genomic_DNA"/>
</dbReference>
<reference evidence="11" key="1">
    <citation type="submission" date="2017-06" db="EMBL/GenBank/DDBJ databases">
        <authorList>
            <person name="Varghese N."/>
            <person name="Submissions S."/>
        </authorList>
    </citation>
    <scope>NUCLEOTIDE SEQUENCE [LARGE SCALE GENOMIC DNA]</scope>
    <source>
        <strain evidence="11">DSM 11116</strain>
    </source>
</reference>
<feature type="domain" description="Integral membrane bound transporter" evidence="9">
    <location>
        <begin position="411"/>
        <end position="526"/>
    </location>
</feature>
<evidence type="ECO:0000259" key="9">
    <source>
        <dbReference type="Pfam" id="PF13515"/>
    </source>
</evidence>